<organism evidence="1">
    <name type="scientific">marine sediment metagenome</name>
    <dbReference type="NCBI Taxonomy" id="412755"/>
    <lineage>
        <taxon>unclassified sequences</taxon>
        <taxon>metagenomes</taxon>
        <taxon>ecological metagenomes</taxon>
    </lineage>
</organism>
<dbReference type="EMBL" id="LAZR01004197">
    <property type="protein sequence ID" value="KKN10864.1"/>
    <property type="molecule type" value="Genomic_DNA"/>
</dbReference>
<sequence length="72" mass="8259">MATVPTWVITSTGKYYDDKDDYGNTYCGTEFNAQVFLRDGIVVHLHITNGVKEENSKPMSKYVYNGEYILKE</sequence>
<evidence type="ECO:0000313" key="1">
    <source>
        <dbReference type="EMBL" id="KKN10864.1"/>
    </source>
</evidence>
<proteinExistence type="predicted"/>
<dbReference type="AlphaFoldDB" id="A0A0F9MYS6"/>
<protein>
    <submittedName>
        <fullName evidence="1">Uncharacterized protein</fullName>
    </submittedName>
</protein>
<comment type="caution">
    <text evidence="1">The sequence shown here is derived from an EMBL/GenBank/DDBJ whole genome shotgun (WGS) entry which is preliminary data.</text>
</comment>
<name>A0A0F9MYS6_9ZZZZ</name>
<reference evidence="1" key="1">
    <citation type="journal article" date="2015" name="Nature">
        <title>Complex archaea that bridge the gap between prokaryotes and eukaryotes.</title>
        <authorList>
            <person name="Spang A."/>
            <person name="Saw J.H."/>
            <person name="Jorgensen S.L."/>
            <person name="Zaremba-Niedzwiedzka K."/>
            <person name="Martijn J."/>
            <person name="Lind A.E."/>
            <person name="van Eijk R."/>
            <person name="Schleper C."/>
            <person name="Guy L."/>
            <person name="Ettema T.J."/>
        </authorList>
    </citation>
    <scope>NUCLEOTIDE SEQUENCE</scope>
</reference>
<gene>
    <name evidence="1" type="ORF">LCGC14_1032400</name>
</gene>
<accession>A0A0F9MYS6</accession>